<evidence type="ECO:0000313" key="3">
    <source>
        <dbReference type="Proteomes" id="UP000326384"/>
    </source>
</evidence>
<organism evidence="2 3">
    <name type="scientific">Chryseobacterium viscerum</name>
    <dbReference type="NCBI Taxonomy" id="1037377"/>
    <lineage>
        <taxon>Bacteria</taxon>
        <taxon>Pseudomonadati</taxon>
        <taxon>Bacteroidota</taxon>
        <taxon>Flavobacteriia</taxon>
        <taxon>Flavobacteriales</taxon>
        <taxon>Weeksellaceae</taxon>
        <taxon>Chryseobacterium group</taxon>
        <taxon>Chryseobacterium</taxon>
    </lineage>
</organism>
<accession>A0A5N4BQ57</accession>
<name>A0A5N4BQ57_9FLAO</name>
<protein>
    <submittedName>
        <fullName evidence="2">Uncharacterized protein</fullName>
    </submittedName>
</protein>
<reference evidence="2 3" key="1">
    <citation type="journal article" date="2019" name="Stand. Genomic Sci.">
        <title>Draft Whole-Genome Sequence of a Novel Chryseobacterium viscerum Strain Isolated from Fresh Water at Dripping Springs, New Mexico.</title>
        <authorList>
            <person name="Kyndt J.A."/>
            <person name="Moore T.C."/>
        </authorList>
    </citation>
    <scope>NUCLEOTIDE SEQUENCE [LARGE SCALE GENOMIC DNA]</scope>
    <source>
        <strain evidence="2 3">DPS</strain>
    </source>
</reference>
<keyword evidence="1" id="KW-0732">Signal</keyword>
<dbReference type="EMBL" id="VTPV01000006">
    <property type="protein sequence ID" value="KAB1230561.1"/>
    <property type="molecule type" value="Genomic_DNA"/>
</dbReference>
<keyword evidence="3" id="KW-1185">Reference proteome</keyword>
<proteinExistence type="predicted"/>
<dbReference type="Proteomes" id="UP000326384">
    <property type="component" value="Unassembled WGS sequence"/>
</dbReference>
<dbReference type="RefSeq" id="WP_152290162.1">
    <property type="nucleotide sequence ID" value="NZ_VTPV01000006.1"/>
</dbReference>
<feature type="signal peptide" evidence="1">
    <location>
        <begin position="1"/>
        <end position="23"/>
    </location>
</feature>
<feature type="chain" id="PRO_5045428634" evidence="1">
    <location>
        <begin position="24"/>
        <end position="243"/>
    </location>
</feature>
<evidence type="ECO:0000313" key="2">
    <source>
        <dbReference type="EMBL" id="KAB1230561.1"/>
    </source>
</evidence>
<gene>
    <name evidence="2" type="ORF">F8D52_12425</name>
</gene>
<evidence type="ECO:0000256" key="1">
    <source>
        <dbReference type="SAM" id="SignalP"/>
    </source>
</evidence>
<comment type="caution">
    <text evidence="2">The sequence shown here is derived from an EMBL/GenBank/DDBJ whole genome shotgun (WGS) entry which is preliminary data.</text>
</comment>
<sequence>MKKLTNKFLAVILITAGVSSSYAQVRIVNSNANSAAANSSAFIDASSNITVNNSSNVGKGLLFPRTDLTTFTAFGFTSTTGIPNNYPTFFDGLIVYNTAASGVAGVGSTQGTLTLGYWFYENKSGTLNGGTWKPVTAVTAKENILTTETITNRQINSAQIYAIKGSFAASGSSTAPTSYTNAVIIPPTGSLYRITIYQTGTNNVYANSVYSYDKTNGNFITGSPSMSVVYPNGNYDYVVEYTK</sequence>